<proteinExistence type="predicted"/>
<evidence type="ECO:0000256" key="1">
    <source>
        <dbReference type="SAM" id="MobiDB-lite"/>
    </source>
</evidence>
<dbReference type="PRINTS" id="PR00394">
    <property type="entry name" value="RHSPROTEIN"/>
</dbReference>
<evidence type="ECO:0000313" key="3">
    <source>
        <dbReference type="Proteomes" id="UP000008044"/>
    </source>
</evidence>
<protein>
    <submittedName>
        <fullName evidence="2">Rhs family protein</fullName>
    </submittedName>
</protein>
<dbReference type="AlphaFoldDB" id="A0A0H3HZ34"/>
<dbReference type="EMBL" id="CP003415">
    <property type="protein sequence ID" value="AFI88674.1"/>
    <property type="molecule type" value="Genomic_DNA"/>
</dbReference>
<dbReference type="PANTHER" id="PTHR32305:SF15">
    <property type="entry name" value="PROTEIN RHSA-RELATED"/>
    <property type="match status" value="1"/>
</dbReference>
<name>A0A0H3HZ34_PECPM</name>
<sequence length="111" mass="12210">MTDAEGAVRWSGDYGSFGAVNGQTQDSEGLRHGKPVESQPRRYAGQYADEETGLHRYYDPTVGRFTTQDPIGLAGGINLYQYAPNPLGWVDPLGLNKTPTQLPSKIILQRK</sequence>
<reference evidence="2 3" key="1">
    <citation type="journal article" date="2012" name="J. Bacteriol.">
        <title>Genome sequence of Pectobacterium sp. strain SCC3193.</title>
        <authorList>
            <person name="Koskinen J.P."/>
            <person name="Laine P."/>
            <person name="Niemi O."/>
            <person name="Nykyri J."/>
            <person name="Harjunpaa H."/>
            <person name="Auvinen P."/>
            <person name="Paulin L."/>
            <person name="Pirhonen M."/>
            <person name="Palva T."/>
            <person name="Holm L."/>
        </authorList>
    </citation>
    <scope>NUCLEOTIDE SEQUENCE [LARGE SCALE GENOMIC DNA]</scope>
    <source>
        <strain evidence="2 3">SCC3193</strain>
    </source>
</reference>
<dbReference type="Gene3D" id="2.180.10.10">
    <property type="entry name" value="RHS repeat-associated core"/>
    <property type="match status" value="1"/>
</dbReference>
<organism evidence="2 3">
    <name type="scientific">Pectobacterium parmentieri</name>
    <dbReference type="NCBI Taxonomy" id="1905730"/>
    <lineage>
        <taxon>Bacteria</taxon>
        <taxon>Pseudomonadati</taxon>
        <taxon>Pseudomonadota</taxon>
        <taxon>Gammaproteobacteria</taxon>
        <taxon>Enterobacterales</taxon>
        <taxon>Pectobacteriaceae</taxon>
        <taxon>Pectobacterium</taxon>
    </lineage>
</organism>
<dbReference type="PATRIC" id="fig|1166016.3.peg.551"/>
<dbReference type="HOGENOM" id="CLU_026293_0_1_6"/>
<accession>A0A0H3HZ34</accession>
<dbReference type="NCBIfam" id="TIGR03696">
    <property type="entry name" value="Rhs_assc_core"/>
    <property type="match status" value="1"/>
</dbReference>
<dbReference type="Proteomes" id="UP000008044">
    <property type="component" value="Chromosome"/>
</dbReference>
<dbReference type="PANTHER" id="PTHR32305">
    <property type="match status" value="1"/>
</dbReference>
<evidence type="ECO:0000313" key="2">
    <source>
        <dbReference type="EMBL" id="AFI88674.1"/>
    </source>
</evidence>
<dbReference type="InterPro" id="IPR022385">
    <property type="entry name" value="Rhs_assc_core"/>
</dbReference>
<dbReference type="KEGG" id="pec:W5S_0548"/>
<dbReference type="eggNOG" id="COG3209">
    <property type="taxonomic scope" value="Bacteria"/>
</dbReference>
<dbReference type="InterPro" id="IPR050708">
    <property type="entry name" value="T6SS_VgrG/RHS"/>
</dbReference>
<gene>
    <name evidence="2" type="ordered locus">W5S_0548</name>
</gene>
<dbReference type="STRING" id="1905730.W5S_0548"/>
<feature type="region of interest" description="Disordered" evidence="1">
    <location>
        <begin position="1"/>
        <end position="50"/>
    </location>
</feature>